<feature type="domain" description="Putative Flp pilus-assembly TadG-like N-terminal" evidence="2">
    <location>
        <begin position="15"/>
        <end position="61"/>
    </location>
</feature>
<reference evidence="4 5" key="1">
    <citation type="submission" date="2019-12" db="EMBL/GenBank/DDBJ databases">
        <title>Complete genome sequence of Algicella marina strain 9Alg 56(T) isolated from the red alga Tichocarpus crinitus.</title>
        <authorList>
            <person name="Kim S.-G."/>
            <person name="Nedashkovskaya O.I."/>
        </authorList>
    </citation>
    <scope>NUCLEOTIDE SEQUENCE [LARGE SCALE GENOMIC DNA]</scope>
    <source>
        <strain evidence="4 5">9Alg 56</strain>
    </source>
</reference>
<keyword evidence="1" id="KW-1133">Transmembrane helix</keyword>
<accession>A0A6P1SXN6</accession>
<evidence type="ECO:0000313" key="4">
    <source>
        <dbReference type="EMBL" id="QHQ33759.1"/>
    </source>
</evidence>
<organism evidence="4 5">
    <name type="scientific">Algicella marina</name>
    <dbReference type="NCBI Taxonomy" id="2683284"/>
    <lineage>
        <taxon>Bacteria</taxon>
        <taxon>Pseudomonadati</taxon>
        <taxon>Pseudomonadota</taxon>
        <taxon>Alphaproteobacteria</taxon>
        <taxon>Rhodobacterales</taxon>
        <taxon>Paracoccaceae</taxon>
        <taxon>Algicella</taxon>
    </lineage>
</organism>
<keyword evidence="5" id="KW-1185">Reference proteome</keyword>
<dbReference type="AlphaFoldDB" id="A0A6P1SXN6"/>
<feature type="transmembrane region" description="Helical" evidence="1">
    <location>
        <begin position="20"/>
        <end position="39"/>
    </location>
</feature>
<keyword evidence="1" id="KW-0472">Membrane</keyword>
<protein>
    <submittedName>
        <fullName evidence="4">Uncharacterized protein</fullName>
    </submittedName>
</protein>
<proteinExistence type="predicted"/>
<evidence type="ECO:0000256" key="1">
    <source>
        <dbReference type="SAM" id="Phobius"/>
    </source>
</evidence>
<dbReference type="Proteomes" id="UP000464495">
    <property type="component" value="Chromosome"/>
</dbReference>
<name>A0A6P1SXN6_9RHOB</name>
<dbReference type="InterPro" id="IPR028087">
    <property type="entry name" value="Tad_N"/>
</dbReference>
<gene>
    <name evidence="4" type="ORF">GO499_00480</name>
</gene>
<evidence type="ECO:0000259" key="3">
    <source>
        <dbReference type="Pfam" id="PF25269"/>
    </source>
</evidence>
<dbReference type="RefSeq" id="WP_161860335.1">
    <property type="nucleotide sequence ID" value="NZ_CP046620.1"/>
</dbReference>
<dbReference type="KEGG" id="amaq:GO499_00480"/>
<dbReference type="Pfam" id="PF25269">
    <property type="entry name" value="DUF7867"/>
    <property type="match status" value="1"/>
</dbReference>
<keyword evidence="1" id="KW-0812">Transmembrane</keyword>
<dbReference type="InterPro" id="IPR057189">
    <property type="entry name" value="DUF7867"/>
</dbReference>
<dbReference type="EMBL" id="CP046620">
    <property type="protein sequence ID" value="QHQ33759.1"/>
    <property type="molecule type" value="Genomic_DNA"/>
</dbReference>
<dbReference type="Pfam" id="PF13400">
    <property type="entry name" value="Tad"/>
    <property type="match status" value="1"/>
</dbReference>
<feature type="domain" description="DUF7867" evidence="3">
    <location>
        <begin position="164"/>
        <end position="418"/>
    </location>
</feature>
<sequence>MWFNRLSAKASEEDGSAMIWSLFWSAMFILIGGLAVDGGNAWRMRTMMQATADASAHAAAVALNSGRSTAMAEALRVAEINMPSRFYGNVIQESDIDIGRWNSASGEVDTSAAAPDTVRVTASRTRAKANAQRTFFLTLGFFDFWELRAQSAVQRFSPACVQDGLIAYGVVELSSNNDFEGDICVHGQGGVKMSQHNSFADGVTVGMPDLDSLQVPAGNLDRNPGLATALSEQFLEPRLVNRIGEMISELSDPNSALQPSYMAPYGKRVVSVMAKDFDAGNLDKGTIYLVTCKGNSGLSLRDSAVMEDVVIVTTCKVSFGKNMTLRNVTIATSNTSNQSFSGSAGTRIGYPDNCAEGGGAQLLTAGNVHFAAKMEFHGSQIVAAGDVMLAAQANGIQGTSVQAGGDIKVTSNSAFGLCDGDADQEFTAPYWRLVN</sequence>
<evidence type="ECO:0000259" key="2">
    <source>
        <dbReference type="Pfam" id="PF13400"/>
    </source>
</evidence>
<evidence type="ECO:0000313" key="5">
    <source>
        <dbReference type="Proteomes" id="UP000464495"/>
    </source>
</evidence>